<evidence type="ECO:0000256" key="1">
    <source>
        <dbReference type="SAM" id="Phobius"/>
    </source>
</evidence>
<feature type="transmembrane region" description="Helical" evidence="1">
    <location>
        <begin position="99"/>
        <end position="132"/>
    </location>
</feature>
<dbReference type="RefSeq" id="WP_176008493.1">
    <property type="nucleotide sequence ID" value="NZ_CP041372.2"/>
</dbReference>
<organism evidence="2 3">
    <name type="scientific">Paenalkalicoccus suaedae</name>
    <dbReference type="NCBI Taxonomy" id="2592382"/>
    <lineage>
        <taxon>Bacteria</taxon>
        <taxon>Bacillati</taxon>
        <taxon>Bacillota</taxon>
        <taxon>Bacilli</taxon>
        <taxon>Bacillales</taxon>
        <taxon>Bacillaceae</taxon>
        <taxon>Paenalkalicoccus</taxon>
    </lineage>
</organism>
<feature type="transmembrane region" description="Helical" evidence="1">
    <location>
        <begin position="238"/>
        <end position="266"/>
    </location>
</feature>
<accession>A0A859FDZ8</accession>
<keyword evidence="1" id="KW-0472">Membrane</keyword>
<dbReference type="GO" id="GO:0005886">
    <property type="term" value="C:plasma membrane"/>
    <property type="evidence" value="ECO:0007669"/>
    <property type="project" value="UniProtKB-SubCell"/>
</dbReference>
<evidence type="ECO:0000313" key="3">
    <source>
        <dbReference type="Proteomes" id="UP000318138"/>
    </source>
</evidence>
<feature type="transmembrane region" description="Helical" evidence="1">
    <location>
        <begin position="193"/>
        <end position="218"/>
    </location>
</feature>
<dbReference type="PANTHER" id="PTHR37305:SF1">
    <property type="entry name" value="MEMBRANE PROTEIN"/>
    <property type="match status" value="1"/>
</dbReference>
<sequence>MNLVQNEWIKLWAKKQTWVFFILIIVGSIAVVPGYQFVVAQIDLGMELSAFTVLNDVVLVIASVITLFSVVVASSIVSSEMDQGTMKHLLIRPFSRWKILASKFVTTVAFAIVLLVSMVATIFVTSALLYGVGDASAPANDLFGMGMGGGLADGSTIGESILMQLGLYSLNLLVFIIFSFSISILFKSQTLAVGIGIFLLFGASMSQAFSMLLGDYAWYRYIVFPHMSLHSYVSMDEIVPGATLAFSIAILGVYSAVIFAAAFTLFQKRDLV</sequence>
<dbReference type="EMBL" id="CP041372">
    <property type="protein sequence ID" value="QKS70455.1"/>
    <property type="molecule type" value="Genomic_DNA"/>
</dbReference>
<dbReference type="KEGG" id="psua:FLK61_27260"/>
<keyword evidence="1" id="KW-0812">Transmembrane</keyword>
<dbReference type="Proteomes" id="UP000318138">
    <property type="component" value="Chromosome"/>
</dbReference>
<feature type="transmembrane region" description="Helical" evidence="1">
    <location>
        <begin position="57"/>
        <end position="78"/>
    </location>
</feature>
<dbReference type="PANTHER" id="PTHR37305">
    <property type="entry name" value="INTEGRAL MEMBRANE PROTEIN-RELATED"/>
    <property type="match status" value="1"/>
</dbReference>
<reference evidence="3" key="1">
    <citation type="submission" date="2019-07" db="EMBL/GenBank/DDBJ databases">
        <title>Bacillus alkalisoli sp. nov. isolated from saline soil.</title>
        <authorList>
            <person name="Sun J.-Q."/>
            <person name="Xu L."/>
        </authorList>
    </citation>
    <scope>NUCLEOTIDE SEQUENCE [LARGE SCALE GENOMIC DNA]</scope>
    <source>
        <strain evidence="3">M4U3P1</strain>
    </source>
</reference>
<dbReference type="Pfam" id="PF12679">
    <property type="entry name" value="ABC2_membrane_2"/>
    <property type="match status" value="1"/>
</dbReference>
<evidence type="ECO:0000313" key="2">
    <source>
        <dbReference type="EMBL" id="QKS70455.1"/>
    </source>
</evidence>
<protein>
    <submittedName>
        <fullName evidence="2">ABC transporter permease subunit</fullName>
    </submittedName>
</protein>
<keyword evidence="1" id="KW-1133">Transmembrane helix</keyword>
<keyword evidence="3" id="KW-1185">Reference proteome</keyword>
<feature type="transmembrane region" description="Helical" evidence="1">
    <location>
        <begin position="18"/>
        <end position="37"/>
    </location>
</feature>
<feature type="transmembrane region" description="Helical" evidence="1">
    <location>
        <begin position="165"/>
        <end position="186"/>
    </location>
</feature>
<proteinExistence type="predicted"/>
<name>A0A859FDZ8_9BACI</name>
<dbReference type="GO" id="GO:0140359">
    <property type="term" value="F:ABC-type transporter activity"/>
    <property type="evidence" value="ECO:0007669"/>
    <property type="project" value="InterPro"/>
</dbReference>
<dbReference type="AlphaFoldDB" id="A0A859FDZ8"/>
<gene>
    <name evidence="2" type="ORF">FLK61_27260</name>
</gene>